<dbReference type="GO" id="GO:0085020">
    <property type="term" value="P:protein K6-linked ubiquitination"/>
    <property type="evidence" value="ECO:0007669"/>
    <property type="project" value="TreeGrafter"/>
</dbReference>
<dbReference type="InterPro" id="IPR036770">
    <property type="entry name" value="Ankyrin_rpt-contain_sf"/>
</dbReference>
<keyword evidence="4" id="KW-0732">Signal</keyword>
<dbReference type="EMBL" id="FN648926">
    <property type="protein sequence ID" value="CBN73836.1"/>
    <property type="molecule type" value="Genomic_DNA"/>
</dbReference>
<keyword evidence="1" id="KW-0677">Repeat</keyword>
<dbReference type="OrthoDB" id="20872at2759"/>
<keyword evidence="6" id="KW-1185">Reference proteome</keyword>
<dbReference type="SMART" id="SM00248">
    <property type="entry name" value="ANK"/>
    <property type="match status" value="3"/>
</dbReference>
<dbReference type="Gene3D" id="1.25.40.20">
    <property type="entry name" value="Ankyrin repeat-containing domain"/>
    <property type="match status" value="1"/>
</dbReference>
<dbReference type="Proteomes" id="UP000002630">
    <property type="component" value="Linkage Group LG06"/>
</dbReference>
<dbReference type="Pfam" id="PF12796">
    <property type="entry name" value="Ank_2"/>
    <property type="match status" value="1"/>
</dbReference>
<evidence type="ECO:0000256" key="4">
    <source>
        <dbReference type="SAM" id="SignalP"/>
    </source>
</evidence>
<dbReference type="eggNOG" id="KOG4177">
    <property type="taxonomic scope" value="Eukaryota"/>
</dbReference>
<name>D8LRR9_ECTSI</name>
<evidence type="ECO:0000256" key="3">
    <source>
        <dbReference type="PROSITE-ProRule" id="PRU00023"/>
    </source>
</evidence>
<dbReference type="OMA" id="KSHAYSH"/>
<evidence type="ECO:0000313" key="6">
    <source>
        <dbReference type="Proteomes" id="UP000002630"/>
    </source>
</evidence>
<dbReference type="PANTHER" id="PTHR24171">
    <property type="entry name" value="ANKYRIN REPEAT DOMAIN-CONTAINING PROTEIN 39-RELATED"/>
    <property type="match status" value="1"/>
</dbReference>
<dbReference type="PROSITE" id="PS50088">
    <property type="entry name" value="ANK_REPEAT"/>
    <property type="match status" value="3"/>
</dbReference>
<proteinExistence type="predicted"/>
<dbReference type="EMBL" id="FN649731">
    <property type="protein sequence ID" value="CBN73836.1"/>
    <property type="molecule type" value="Genomic_DNA"/>
</dbReference>
<dbReference type="InterPro" id="IPR002110">
    <property type="entry name" value="Ankyrin_rpt"/>
</dbReference>
<dbReference type="SUPFAM" id="SSF48403">
    <property type="entry name" value="Ankyrin repeat"/>
    <property type="match status" value="1"/>
</dbReference>
<evidence type="ECO:0000256" key="1">
    <source>
        <dbReference type="ARBA" id="ARBA00022737"/>
    </source>
</evidence>
<feature type="repeat" description="ANK" evidence="3">
    <location>
        <begin position="1"/>
        <end position="27"/>
    </location>
</feature>
<dbReference type="AlphaFoldDB" id="D8LRR9"/>
<feature type="signal peptide" evidence="4">
    <location>
        <begin position="1"/>
        <end position="19"/>
    </location>
</feature>
<feature type="repeat" description="ANK" evidence="3">
    <location>
        <begin position="28"/>
        <end position="60"/>
    </location>
</feature>
<protein>
    <submittedName>
        <fullName evidence="5">Chain A, Crystal Structure Of A Designed Full Consensus Ankyrin</fullName>
    </submittedName>
</protein>
<organism evidence="5 6">
    <name type="scientific">Ectocarpus siliculosus</name>
    <name type="common">Brown alga</name>
    <name type="synonym">Conferva siliculosa</name>
    <dbReference type="NCBI Taxonomy" id="2880"/>
    <lineage>
        <taxon>Eukaryota</taxon>
        <taxon>Sar</taxon>
        <taxon>Stramenopiles</taxon>
        <taxon>Ochrophyta</taxon>
        <taxon>PX clade</taxon>
        <taxon>Phaeophyceae</taxon>
        <taxon>Ectocarpales</taxon>
        <taxon>Ectocarpaceae</taxon>
        <taxon>Ectocarpus</taxon>
    </lineage>
</organism>
<feature type="repeat" description="ANK" evidence="3">
    <location>
        <begin position="61"/>
        <end position="93"/>
    </location>
</feature>
<evidence type="ECO:0000313" key="5">
    <source>
        <dbReference type="EMBL" id="CBN73836.1"/>
    </source>
</evidence>
<reference evidence="5 6" key="1">
    <citation type="journal article" date="2010" name="Nature">
        <title>The Ectocarpus genome and the independent evolution of multicellularity in brown algae.</title>
        <authorList>
            <person name="Cock J.M."/>
            <person name="Sterck L."/>
            <person name="Rouze P."/>
            <person name="Scornet D."/>
            <person name="Allen A.E."/>
            <person name="Amoutzias G."/>
            <person name="Anthouard V."/>
            <person name="Artiguenave F."/>
            <person name="Aury J.M."/>
            <person name="Badger J.H."/>
            <person name="Beszteri B."/>
            <person name="Billiau K."/>
            <person name="Bonnet E."/>
            <person name="Bothwell J.H."/>
            <person name="Bowler C."/>
            <person name="Boyen C."/>
            <person name="Brownlee C."/>
            <person name="Carrano C.J."/>
            <person name="Charrier B."/>
            <person name="Cho G.Y."/>
            <person name="Coelho S.M."/>
            <person name="Collen J."/>
            <person name="Corre E."/>
            <person name="Da Silva C."/>
            <person name="Delage L."/>
            <person name="Delaroque N."/>
            <person name="Dittami S.M."/>
            <person name="Doulbeau S."/>
            <person name="Elias M."/>
            <person name="Farnham G."/>
            <person name="Gachon C.M."/>
            <person name="Gschloessl B."/>
            <person name="Heesch S."/>
            <person name="Jabbari K."/>
            <person name="Jubin C."/>
            <person name="Kawai H."/>
            <person name="Kimura K."/>
            <person name="Kloareg B."/>
            <person name="Kupper F.C."/>
            <person name="Lang D."/>
            <person name="Le Bail A."/>
            <person name="Leblanc C."/>
            <person name="Lerouge P."/>
            <person name="Lohr M."/>
            <person name="Lopez P.J."/>
            <person name="Martens C."/>
            <person name="Maumus F."/>
            <person name="Michel G."/>
            <person name="Miranda-Saavedra D."/>
            <person name="Morales J."/>
            <person name="Moreau H."/>
            <person name="Motomura T."/>
            <person name="Nagasato C."/>
            <person name="Napoli C.A."/>
            <person name="Nelson D.R."/>
            <person name="Nyvall-Collen P."/>
            <person name="Peters A.F."/>
            <person name="Pommier C."/>
            <person name="Potin P."/>
            <person name="Poulain J."/>
            <person name="Quesneville H."/>
            <person name="Read B."/>
            <person name="Rensing S.A."/>
            <person name="Ritter A."/>
            <person name="Rousvoal S."/>
            <person name="Samanta M."/>
            <person name="Samson G."/>
            <person name="Schroeder D.C."/>
            <person name="Segurens B."/>
            <person name="Strittmatter M."/>
            <person name="Tonon T."/>
            <person name="Tregear J.W."/>
            <person name="Valentin K."/>
            <person name="von Dassow P."/>
            <person name="Yamagishi T."/>
            <person name="Van de Peer Y."/>
            <person name="Wincker P."/>
        </authorList>
    </citation>
    <scope>NUCLEOTIDE SEQUENCE [LARGE SCALE GENOMIC DNA]</scope>
    <source>
        <strain evidence="6">Ec32 / CCAP1310/4</strain>
    </source>
</reference>
<dbReference type="STRING" id="2880.D8LRR9"/>
<dbReference type="GO" id="GO:0004842">
    <property type="term" value="F:ubiquitin-protein transferase activity"/>
    <property type="evidence" value="ECO:0007669"/>
    <property type="project" value="TreeGrafter"/>
</dbReference>
<gene>
    <name evidence="5" type="ORF">Esi_0007_0134</name>
</gene>
<dbReference type="InParanoid" id="D8LRR9"/>
<sequence>MGACRLGHLSIVNTLLAAGADVTIQTNSGVSALNKAVCNGHIDVIGALFRHGADVNACDDDGCTPLHVAAQEDQAGAIDALMQAGANIECSSEGGSLAPLFFAINHCSLKSHAYSHPAARRVLYGAGHGRKHAVASGVLLLRRIPPKKLLPAALRRSSGGPYAAGALPEDPPGGALCGGRPPGGPLRGAGCRNTPSASCCGKLRLPHFRPAA</sequence>
<dbReference type="PROSITE" id="PS50297">
    <property type="entry name" value="ANK_REP_REGION"/>
    <property type="match status" value="2"/>
</dbReference>
<keyword evidence="2 3" id="KW-0040">ANK repeat</keyword>
<feature type="chain" id="PRO_5003117455" evidence="4">
    <location>
        <begin position="20"/>
        <end position="212"/>
    </location>
</feature>
<evidence type="ECO:0000256" key="2">
    <source>
        <dbReference type="ARBA" id="ARBA00023043"/>
    </source>
</evidence>
<dbReference type="PANTHER" id="PTHR24171:SF8">
    <property type="entry name" value="BRCA1-ASSOCIATED RING DOMAIN PROTEIN 1"/>
    <property type="match status" value="1"/>
</dbReference>
<accession>D8LRR9</accession>